<sequence>MARKSKGRQKIEMIRMSKESNLLVIILKESFWSLAIELLHPLVKKLPLSSSLLVTLMFNPSLIVGMREEARQRARQIEEGKPREVVWWEGPIVKLGVQELQQLKVAMAELKKNVAKQQAHIHGFYSILKKKCVDAHNEGDM</sequence>
<evidence type="ECO:0000256" key="1">
    <source>
        <dbReference type="SAM" id="Coils"/>
    </source>
</evidence>
<feature type="coiled-coil region" evidence="1">
    <location>
        <begin position="93"/>
        <end position="120"/>
    </location>
</feature>
<feature type="transmembrane region" description="Helical" evidence="2">
    <location>
        <begin position="46"/>
        <end position="66"/>
    </location>
</feature>
<reference evidence="3 4" key="1">
    <citation type="submission" date="2024-02" db="EMBL/GenBank/DDBJ databases">
        <authorList>
            <person name="Vignale AGUSTIN F."/>
            <person name="Sosa J E."/>
            <person name="Modenutti C."/>
        </authorList>
    </citation>
    <scope>NUCLEOTIDE SEQUENCE [LARGE SCALE GENOMIC DNA]</scope>
</reference>
<name>A0ABC8RN58_9AQUA</name>
<dbReference type="AlphaFoldDB" id="A0ABC8RN58"/>
<evidence type="ECO:0000256" key="2">
    <source>
        <dbReference type="SAM" id="Phobius"/>
    </source>
</evidence>
<evidence type="ECO:0000313" key="3">
    <source>
        <dbReference type="EMBL" id="CAK9144990.1"/>
    </source>
</evidence>
<keyword evidence="2" id="KW-1133">Transmembrane helix</keyword>
<dbReference type="EMBL" id="CAUOFW020001447">
    <property type="protein sequence ID" value="CAK9144990.1"/>
    <property type="molecule type" value="Genomic_DNA"/>
</dbReference>
<organism evidence="3 4">
    <name type="scientific">Ilex paraguariensis</name>
    <name type="common">yerba mate</name>
    <dbReference type="NCBI Taxonomy" id="185542"/>
    <lineage>
        <taxon>Eukaryota</taxon>
        <taxon>Viridiplantae</taxon>
        <taxon>Streptophyta</taxon>
        <taxon>Embryophyta</taxon>
        <taxon>Tracheophyta</taxon>
        <taxon>Spermatophyta</taxon>
        <taxon>Magnoliopsida</taxon>
        <taxon>eudicotyledons</taxon>
        <taxon>Gunneridae</taxon>
        <taxon>Pentapetalae</taxon>
        <taxon>asterids</taxon>
        <taxon>campanulids</taxon>
        <taxon>Aquifoliales</taxon>
        <taxon>Aquifoliaceae</taxon>
        <taxon>Ilex</taxon>
    </lineage>
</organism>
<dbReference type="Gene3D" id="6.10.140.920">
    <property type="match status" value="1"/>
</dbReference>
<keyword evidence="2" id="KW-0472">Membrane</keyword>
<feature type="transmembrane region" description="Helical" evidence="2">
    <location>
        <begin position="21"/>
        <end position="40"/>
    </location>
</feature>
<evidence type="ECO:0000313" key="4">
    <source>
        <dbReference type="Proteomes" id="UP001642360"/>
    </source>
</evidence>
<keyword evidence="1" id="KW-0175">Coiled coil</keyword>
<protein>
    <submittedName>
        <fullName evidence="3">Uncharacterized protein</fullName>
    </submittedName>
</protein>
<dbReference type="Proteomes" id="UP001642360">
    <property type="component" value="Unassembled WGS sequence"/>
</dbReference>
<keyword evidence="4" id="KW-1185">Reference proteome</keyword>
<keyword evidence="2" id="KW-0812">Transmembrane</keyword>
<comment type="caution">
    <text evidence="3">The sequence shown here is derived from an EMBL/GenBank/DDBJ whole genome shotgun (WGS) entry which is preliminary data.</text>
</comment>
<gene>
    <name evidence="3" type="ORF">ILEXP_LOCUS12776</name>
</gene>
<proteinExistence type="predicted"/>
<accession>A0ABC8RN58</accession>